<evidence type="ECO:0000256" key="3">
    <source>
        <dbReference type="ARBA" id="ARBA00023242"/>
    </source>
</evidence>
<dbReference type="OrthoDB" id="5539371at2759"/>
<keyword evidence="3" id="KW-0539">Nucleus</keyword>
<dbReference type="CDD" id="cd23339">
    <property type="entry name" value="beta-trefoil_FSCN_fungal_FRG1-like"/>
    <property type="match status" value="1"/>
</dbReference>
<evidence type="ECO:0000256" key="4">
    <source>
        <dbReference type="SAM" id="MobiDB-lite"/>
    </source>
</evidence>
<organism evidence="5 6">
    <name type="scientific">Acaromyces ingoldii</name>
    <dbReference type="NCBI Taxonomy" id="215250"/>
    <lineage>
        <taxon>Eukaryota</taxon>
        <taxon>Fungi</taxon>
        <taxon>Dikarya</taxon>
        <taxon>Basidiomycota</taxon>
        <taxon>Ustilaginomycotina</taxon>
        <taxon>Exobasidiomycetes</taxon>
        <taxon>Exobasidiales</taxon>
        <taxon>Cryptobasidiaceae</taxon>
        <taxon>Acaromyces</taxon>
    </lineage>
</organism>
<dbReference type="GO" id="GO:0005730">
    <property type="term" value="C:nucleolus"/>
    <property type="evidence" value="ECO:0007669"/>
    <property type="project" value="UniProtKB-SubCell"/>
</dbReference>
<feature type="compositionally biased region" description="Basic and acidic residues" evidence="4">
    <location>
        <begin position="256"/>
        <end position="276"/>
    </location>
</feature>
<accession>A0A316YU33</accession>
<dbReference type="GeneID" id="37047675"/>
<dbReference type="PANTHER" id="PTHR12928:SF0">
    <property type="entry name" value="FSHD REGION GENE 1"/>
    <property type="match status" value="1"/>
</dbReference>
<comment type="subcellular location">
    <subcellularLocation>
        <location evidence="1">Nucleus</location>
        <location evidence="1">Nucleolus</location>
    </subcellularLocation>
</comment>
<keyword evidence="6" id="KW-1185">Reference proteome</keyword>
<dbReference type="PANTHER" id="PTHR12928">
    <property type="entry name" value="FRG1 PROTEIN"/>
    <property type="match status" value="1"/>
</dbReference>
<feature type="region of interest" description="Disordered" evidence="4">
    <location>
        <begin position="255"/>
        <end position="276"/>
    </location>
</feature>
<protein>
    <submittedName>
        <fullName evidence="5">Uncharacterized protein</fullName>
    </submittedName>
</protein>
<sequence length="276" mass="30898">MSSGKSMRLRFKGEKKQKRKRTDDEKRRKKRKKSTNDDDESDADAYGGNEQAWVEVEKVTDLAGPAFLVQRSFTPSAHASEGDAFCLALNSTLQRVDAQRVQAAEQLSKEDALLKADDELQDAEVVQLEVADEQQLEPRDVMQVWVATRILDTPAEAPRYTLRSAEGKFLAAERSGSVGASSEARGPQEEWTLVKSPDLPGFHLRSFHGKYLTFDHLAGGKVAVRADFEPPTDEREGETTSSICVKVQWKFRHEARKRESGRKPVLGKDRAPAVRT</sequence>
<feature type="compositionally biased region" description="Basic residues" evidence="4">
    <location>
        <begin position="7"/>
        <end position="20"/>
    </location>
</feature>
<evidence type="ECO:0000313" key="6">
    <source>
        <dbReference type="Proteomes" id="UP000245768"/>
    </source>
</evidence>
<dbReference type="STRING" id="215250.A0A316YU33"/>
<dbReference type="GO" id="GO:0051015">
    <property type="term" value="F:actin filament binding"/>
    <property type="evidence" value="ECO:0007669"/>
    <property type="project" value="TreeGrafter"/>
</dbReference>
<evidence type="ECO:0000256" key="1">
    <source>
        <dbReference type="ARBA" id="ARBA00004604"/>
    </source>
</evidence>
<reference evidence="5 6" key="1">
    <citation type="journal article" date="2018" name="Mol. Biol. Evol.">
        <title>Broad Genomic Sampling Reveals a Smut Pathogenic Ancestry of the Fungal Clade Ustilaginomycotina.</title>
        <authorList>
            <person name="Kijpornyongpan T."/>
            <person name="Mondo S.J."/>
            <person name="Barry K."/>
            <person name="Sandor L."/>
            <person name="Lee J."/>
            <person name="Lipzen A."/>
            <person name="Pangilinan J."/>
            <person name="LaButti K."/>
            <person name="Hainaut M."/>
            <person name="Henrissat B."/>
            <person name="Grigoriev I.V."/>
            <person name="Spatafora J.W."/>
            <person name="Aime M.C."/>
        </authorList>
    </citation>
    <scope>NUCLEOTIDE SEQUENCE [LARGE SCALE GENOMIC DNA]</scope>
    <source>
        <strain evidence="5 6">MCA 4198</strain>
    </source>
</reference>
<dbReference type="InterPro" id="IPR010414">
    <property type="entry name" value="FRG1"/>
</dbReference>
<dbReference type="InParanoid" id="A0A316YU33"/>
<dbReference type="RefSeq" id="XP_025379492.1">
    <property type="nucleotide sequence ID" value="XM_025525759.1"/>
</dbReference>
<dbReference type="Gene3D" id="2.80.10.50">
    <property type="match status" value="1"/>
</dbReference>
<dbReference type="GO" id="GO:0071013">
    <property type="term" value="C:catalytic step 2 spliceosome"/>
    <property type="evidence" value="ECO:0007669"/>
    <property type="project" value="TreeGrafter"/>
</dbReference>
<dbReference type="EMBL" id="KZ819635">
    <property type="protein sequence ID" value="PWN92294.1"/>
    <property type="molecule type" value="Genomic_DNA"/>
</dbReference>
<dbReference type="SUPFAM" id="SSF50405">
    <property type="entry name" value="Actin-crosslinking proteins"/>
    <property type="match status" value="1"/>
</dbReference>
<proteinExistence type="inferred from homology"/>
<feature type="region of interest" description="Disordered" evidence="4">
    <location>
        <begin position="1"/>
        <end position="50"/>
    </location>
</feature>
<evidence type="ECO:0000256" key="2">
    <source>
        <dbReference type="ARBA" id="ARBA00010878"/>
    </source>
</evidence>
<evidence type="ECO:0000313" key="5">
    <source>
        <dbReference type="EMBL" id="PWN92294.1"/>
    </source>
</evidence>
<dbReference type="AlphaFoldDB" id="A0A316YU33"/>
<dbReference type="Proteomes" id="UP000245768">
    <property type="component" value="Unassembled WGS sequence"/>
</dbReference>
<comment type="similarity">
    <text evidence="2">Belongs to the FRG1 family.</text>
</comment>
<name>A0A316YU33_9BASI</name>
<dbReference type="InterPro" id="IPR008999">
    <property type="entry name" value="Actin-crosslinking"/>
</dbReference>
<gene>
    <name evidence="5" type="ORF">FA10DRAFT_89341</name>
</gene>